<organism evidence="7 8">
    <name type="scientific">Cimex lectularius</name>
    <name type="common">Bed bug</name>
    <name type="synonym">Acanthia lectularia</name>
    <dbReference type="NCBI Taxonomy" id="79782"/>
    <lineage>
        <taxon>Eukaryota</taxon>
        <taxon>Metazoa</taxon>
        <taxon>Ecdysozoa</taxon>
        <taxon>Arthropoda</taxon>
        <taxon>Hexapoda</taxon>
        <taxon>Insecta</taxon>
        <taxon>Pterygota</taxon>
        <taxon>Neoptera</taxon>
        <taxon>Paraneoptera</taxon>
        <taxon>Hemiptera</taxon>
        <taxon>Heteroptera</taxon>
        <taxon>Panheteroptera</taxon>
        <taxon>Cimicomorpha</taxon>
        <taxon>Cimicidae</taxon>
        <taxon>Cimex</taxon>
    </lineage>
</organism>
<evidence type="ECO:0000256" key="5">
    <source>
        <dbReference type="ARBA" id="ARBA00048204"/>
    </source>
</evidence>
<evidence type="ECO:0000313" key="8">
    <source>
        <dbReference type="Proteomes" id="UP000494040"/>
    </source>
</evidence>
<protein>
    <recommendedName>
        <fullName evidence="3 6">Queuosine 5'-phosphate N-glycosylase/hydrolase</fullName>
        <ecNumber evidence="6">3.2.2.-</ecNumber>
    </recommendedName>
    <alternativeName>
        <fullName evidence="4 6">Queuosine-nucleotide N-glycosylase/hydrolase</fullName>
    </alternativeName>
</protein>
<evidence type="ECO:0000256" key="2">
    <source>
        <dbReference type="ARBA" id="ARBA00035119"/>
    </source>
</evidence>
<dbReference type="GO" id="GO:0006400">
    <property type="term" value="P:tRNA modification"/>
    <property type="evidence" value="ECO:0007669"/>
    <property type="project" value="TreeGrafter"/>
</dbReference>
<accession>A0A8I6S4C9</accession>
<proteinExistence type="inferred from homology"/>
<name>A0A8I6S4C9_CIMLE</name>
<dbReference type="EC" id="3.2.2.-" evidence="6"/>
<comment type="function">
    <text evidence="6">Catalyzes the hydrolysis of queuosine 5'-phosphate, releasing the nucleobase queuine (q). Is required for salvage of queuine from exogenous queuosine (Q) that is imported and then converted to queuosine 5'-phosphate intracellularly.</text>
</comment>
<comment type="catalytic activity">
    <reaction evidence="5 6">
        <text>queuosine 5'-phosphate + H2O = queuine + D-ribose 5-phosphate</text>
        <dbReference type="Rhea" id="RHEA:75387"/>
        <dbReference type="ChEBI" id="CHEBI:15377"/>
        <dbReference type="ChEBI" id="CHEBI:17433"/>
        <dbReference type="ChEBI" id="CHEBI:78346"/>
        <dbReference type="ChEBI" id="CHEBI:194371"/>
    </reaction>
    <physiologicalReaction direction="left-to-right" evidence="5 6">
        <dbReference type="Rhea" id="RHEA:75388"/>
    </physiologicalReaction>
</comment>
<keyword evidence="1 6" id="KW-0378">Hydrolase</keyword>
<evidence type="ECO:0000256" key="1">
    <source>
        <dbReference type="ARBA" id="ARBA00022801"/>
    </source>
</evidence>
<dbReference type="GO" id="GO:0016787">
    <property type="term" value="F:hydrolase activity"/>
    <property type="evidence" value="ECO:0007669"/>
    <property type="project" value="UniProtKB-KW"/>
</dbReference>
<evidence type="ECO:0000256" key="3">
    <source>
        <dbReference type="ARBA" id="ARBA00035306"/>
    </source>
</evidence>
<comment type="similarity">
    <text evidence="2 6">Belongs to the QNG1 protein family.</text>
</comment>
<reference evidence="7" key="1">
    <citation type="submission" date="2022-01" db="UniProtKB">
        <authorList>
            <consortium name="EnsemblMetazoa"/>
        </authorList>
    </citation>
    <scope>IDENTIFICATION</scope>
</reference>
<keyword evidence="8" id="KW-1185">Reference proteome</keyword>
<sequence>MGSPRKLLEALIEKELRLGSIKEHETFPVLNADDSINLVFLLDTLNFCFWTKKNEEKWSVDFEGKTYTGYYALCAAVANAIKENIKIYDPKVYSAFTLDIVRKLFKGRGGKDINLPGHRLKCLQEVGRVLLHKYDGGFANCVRLANRSSERLLNLVVRDFPCFNDSARYRGKIVSIHKRAQILVADIWSLYYGKGISEFTDIDYITMFADYRIPQVLVHFGVMSYSDQLQQKLEKEELLLNGSEEEVEIRGCSIKIVEMLLSDLKQLMEEKGNYYYCNSIMIDNYLWMYRRKEADKLESTPFHKTSSIYY</sequence>
<dbReference type="OrthoDB" id="416777at2759"/>
<dbReference type="AlphaFoldDB" id="A0A8I6S4C9"/>
<dbReference type="PANTHER" id="PTHR21314">
    <property type="entry name" value="QUEUOSINE 5'-PHOSPHATE N-GLYCOSYLASE_HYDROLASE-RELATED"/>
    <property type="match status" value="1"/>
</dbReference>
<dbReference type="Proteomes" id="UP000494040">
    <property type="component" value="Unassembled WGS sequence"/>
</dbReference>
<dbReference type="RefSeq" id="XP_014258740.1">
    <property type="nucleotide sequence ID" value="XM_014403254.2"/>
</dbReference>
<dbReference type="InterPro" id="IPR019438">
    <property type="entry name" value="Q_salvage"/>
</dbReference>
<dbReference type="Pfam" id="PF10343">
    <property type="entry name" value="Q_salvage"/>
    <property type="match status" value="1"/>
</dbReference>
<dbReference type="GeneID" id="106672105"/>
<evidence type="ECO:0000256" key="6">
    <source>
        <dbReference type="RuleBase" id="RU365002"/>
    </source>
</evidence>
<evidence type="ECO:0000256" key="4">
    <source>
        <dbReference type="ARBA" id="ARBA00035393"/>
    </source>
</evidence>
<dbReference type="EnsemblMetazoa" id="XM_014403254.2">
    <property type="protein sequence ID" value="XP_014258740.1"/>
    <property type="gene ID" value="LOC106672105"/>
</dbReference>
<evidence type="ECO:0000313" key="7">
    <source>
        <dbReference type="EnsemblMetazoa" id="XP_014258740.1"/>
    </source>
</evidence>
<dbReference type="PANTHER" id="PTHR21314:SF0">
    <property type="entry name" value="QUEUOSINE 5'-PHOSPHATE N-GLYCOSYLASE_HYDROLASE"/>
    <property type="match status" value="1"/>
</dbReference>